<dbReference type="EMBL" id="CAJEWN010000183">
    <property type="protein sequence ID" value="CAD2171378.1"/>
    <property type="molecule type" value="Genomic_DNA"/>
</dbReference>
<sequence length="192" mass="23163">MNVFKKIKNELESLSKMMPIRNSLDKAGKQNLSKILIKLSSHIKDMMDDNFNEGNEKLVQQYKNFKTSIQELIKNISFKLIFGITESFEEIKDSLENQRKEFQNYFTKDSINYIEEGLIKNIQEIKKHLSTNKEYQSFNEEEKIKLIIPSIKIKVEEERMTEVIFKLFLFRVPIWPDRVRKMRQRKMSQYYF</sequence>
<dbReference type="Proteomes" id="UP000580250">
    <property type="component" value="Unassembled WGS sequence"/>
</dbReference>
<organism evidence="1 2">
    <name type="scientific">Meloidogyne enterolobii</name>
    <name type="common">Root-knot nematode worm</name>
    <name type="synonym">Meloidogyne mayaguensis</name>
    <dbReference type="NCBI Taxonomy" id="390850"/>
    <lineage>
        <taxon>Eukaryota</taxon>
        <taxon>Metazoa</taxon>
        <taxon>Ecdysozoa</taxon>
        <taxon>Nematoda</taxon>
        <taxon>Chromadorea</taxon>
        <taxon>Rhabditida</taxon>
        <taxon>Tylenchina</taxon>
        <taxon>Tylenchomorpha</taxon>
        <taxon>Tylenchoidea</taxon>
        <taxon>Meloidogynidae</taxon>
        <taxon>Meloidogyninae</taxon>
        <taxon>Meloidogyne</taxon>
    </lineage>
</organism>
<evidence type="ECO:0000313" key="2">
    <source>
        <dbReference type="Proteomes" id="UP000580250"/>
    </source>
</evidence>
<comment type="caution">
    <text evidence="1">The sequence shown here is derived from an EMBL/GenBank/DDBJ whole genome shotgun (WGS) entry which is preliminary data.</text>
</comment>
<reference evidence="1 2" key="1">
    <citation type="submission" date="2020-08" db="EMBL/GenBank/DDBJ databases">
        <authorList>
            <person name="Koutsovoulos G."/>
            <person name="Danchin GJ E."/>
        </authorList>
    </citation>
    <scope>NUCLEOTIDE SEQUENCE [LARGE SCALE GENOMIC DNA]</scope>
</reference>
<proteinExistence type="predicted"/>
<name>A0A6V7VAD6_MELEN</name>
<accession>A0A6V7VAD6</accession>
<evidence type="ECO:0000313" key="1">
    <source>
        <dbReference type="EMBL" id="CAD2171378.1"/>
    </source>
</evidence>
<dbReference type="AlphaFoldDB" id="A0A6V7VAD6"/>
<protein>
    <submittedName>
        <fullName evidence="1">Uncharacterized protein</fullName>
    </submittedName>
</protein>
<gene>
    <name evidence="1" type="ORF">MENT_LOCUS22853</name>
</gene>